<dbReference type="AlphaFoldDB" id="A0AAU9CWE3"/>
<dbReference type="Proteomes" id="UP001321804">
    <property type="component" value="Chromosome"/>
</dbReference>
<evidence type="ECO:0000313" key="2">
    <source>
        <dbReference type="Proteomes" id="UP001321804"/>
    </source>
</evidence>
<gene>
    <name evidence="1" type="ORF">KIMC2_02360</name>
</gene>
<evidence type="ECO:0000313" key="1">
    <source>
        <dbReference type="EMBL" id="BDR55674.1"/>
    </source>
</evidence>
<name>A0AAU9CWE3_9LACO</name>
<dbReference type="EMBL" id="AP026801">
    <property type="protein sequence ID" value="BDR55674.1"/>
    <property type="molecule type" value="Genomic_DNA"/>
</dbReference>
<protein>
    <submittedName>
        <fullName evidence="1">Uncharacterized protein</fullName>
    </submittedName>
</protein>
<organism evidence="1 2">
    <name type="scientific">Xylocopilactobacillus apis</name>
    <dbReference type="NCBI Taxonomy" id="2932183"/>
    <lineage>
        <taxon>Bacteria</taxon>
        <taxon>Bacillati</taxon>
        <taxon>Bacillota</taxon>
        <taxon>Bacilli</taxon>
        <taxon>Lactobacillales</taxon>
        <taxon>Lactobacillaceae</taxon>
        <taxon>Xylocopilactobacillus</taxon>
    </lineage>
</organism>
<sequence length="55" mass="6550">MEKLSVENSKTIVGGEHYVPQFKLWCKYRHCSKKYKETHYKTGNKLYHVCSMGPR</sequence>
<keyword evidence="2" id="KW-1185">Reference proteome</keyword>
<proteinExistence type="predicted"/>
<accession>A0AAU9CWE3</accession>
<dbReference type="KEGG" id="xak:KIMC2_02360"/>
<reference evidence="1 2" key="1">
    <citation type="journal article" date="2023" name="Microbiol. Spectr.">
        <title>Symbiosis of Carpenter Bees with Uncharacterized Lactic Acid Bacteria Showing NAD Auxotrophy.</title>
        <authorList>
            <person name="Kawasaki S."/>
            <person name="Ozawa K."/>
            <person name="Mori T."/>
            <person name="Yamamoto A."/>
            <person name="Ito M."/>
            <person name="Ohkuma M."/>
            <person name="Sakamoto M."/>
            <person name="Matsutani M."/>
        </authorList>
    </citation>
    <scope>NUCLEOTIDE SEQUENCE [LARGE SCALE GENOMIC DNA]</scope>
    <source>
        <strain evidence="1 2">KimC2</strain>
    </source>
</reference>